<dbReference type="AlphaFoldDB" id="A0A6A7MV34"/>
<evidence type="ECO:0000256" key="1">
    <source>
        <dbReference type="SAM" id="Phobius"/>
    </source>
</evidence>
<evidence type="ECO:0000313" key="4">
    <source>
        <dbReference type="Proteomes" id="UP000440498"/>
    </source>
</evidence>
<evidence type="ECO:0000313" key="3">
    <source>
        <dbReference type="EMBL" id="MQA36833.1"/>
    </source>
</evidence>
<feature type="transmembrane region" description="Helical" evidence="1">
    <location>
        <begin position="20"/>
        <end position="37"/>
    </location>
</feature>
<protein>
    <recommendedName>
        <fullName evidence="2">Peptidase M56 domain-containing protein</fullName>
    </recommendedName>
</protein>
<accession>A0A6A7MV34</accession>
<organism evidence="3 4">
    <name type="scientific">Rugamonas aquatica</name>
    <dbReference type="NCBI Taxonomy" id="2743357"/>
    <lineage>
        <taxon>Bacteria</taxon>
        <taxon>Pseudomonadati</taxon>
        <taxon>Pseudomonadota</taxon>
        <taxon>Betaproteobacteria</taxon>
        <taxon>Burkholderiales</taxon>
        <taxon>Oxalobacteraceae</taxon>
        <taxon>Telluria group</taxon>
        <taxon>Rugamonas</taxon>
    </lineage>
</organism>
<keyword evidence="1" id="KW-1133">Transmembrane helix</keyword>
<keyword evidence="1" id="KW-0472">Membrane</keyword>
<dbReference type="EMBL" id="WHUG01000001">
    <property type="protein sequence ID" value="MQA36833.1"/>
    <property type="molecule type" value="Genomic_DNA"/>
</dbReference>
<proteinExistence type="predicted"/>
<feature type="domain" description="Peptidase M56" evidence="2">
    <location>
        <begin position="20"/>
        <end position="273"/>
    </location>
</feature>
<dbReference type="Pfam" id="PF05569">
    <property type="entry name" value="Peptidase_M56"/>
    <property type="match status" value="1"/>
</dbReference>
<evidence type="ECO:0000259" key="2">
    <source>
        <dbReference type="Pfam" id="PF05569"/>
    </source>
</evidence>
<name>A0A6A7MV34_9BURK</name>
<comment type="caution">
    <text evidence="3">The sequence shown here is derived from an EMBL/GenBank/DDBJ whole genome shotgun (WGS) entry which is preliminary data.</text>
</comment>
<dbReference type="CDD" id="cd07341">
    <property type="entry name" value="M56_BlaR1_MecR1_like"/>
    <property type="match status" value="1"/>
</dbReference>
<dbReference type="InterPro" id="IPR052173">
    <property type="entry name" value="Beta-lactam_resp_regulator"/>
</dbReference>
<dbReference type="PANTHER" id="PTHR34978">
    <property type="entry name" value="POSSIBLE SENSOR-TRANSDUCER PROTEIN BLAR"/>
    <property type="match status" value="1"/>
</dbReference>
<feature type="transmembrane region" description="Helical" evidence="1">
    <location>
        <begin position="102"/>
        <end position="121"/>
    </location>
</feature>
<dbReference type="Proteomes" id="UP000440498">
    <property type="component" value="Unassembled WGS sequence"/>
</dbReference>
<gene>
    <name evidence="3" type="ORF">GEV02_01615</name>
</gene>
<feature type="transmembrane region" description="Helical" evidence="1">
    <location>
        <begin position="49"/>
        <end position="69"/>
    </location>
</feature>
<keyword evidence="4" id="KW-1185">Reference proteome</keyword>
<dbReference type="PANTHER" id="PTHR34978:SF3">
    <property type="entry name" value="SLR0241 PROTEIN"/>
    <property type="match status" value="1"/>
</dbReference>
<reference evidence="3 4" key="1">
    <citation type="submission" date="2019-10" db="EMBL/GenBank/DDBJ databases">
        <title>Two novel species isolated from a subtropical stream in China.</title>
        <authorList>
            <person name="Lu H."/>
        </authorList>
    </citation>
    <scope>NUCLEOTIDE SEQUENCE [LARGE SCALE GENOMIC DNA]</scope>
    <source>
        <strain evidence="3 4">FT29W</strain>
    </source>
</reference>
<dbReference type="RefSeq" id="WP_152836197.1">
    <property type="nucleotide sequence ID" value="NZ_WHUG01000001.1"/>
</dbReference>
<sequence length="416" mass="44341">MASELWTALPALLSPVLPPLLRASCALSLAAIAVMALRLPLRRCFGAGVAYAAWLAVPLCALAALLPAAPTGSLLVLPAAAMQPLTTGIASLASPSASPGQAYLIVLAWMAGVLLAAALQISRQRAYVRSMGAAARRGGIAYAESPHAGPALVGLWRPLIIVPSDFDRRYTAKERQLILAHERTHARRHDPLANAACAALRCLNWFNPLLHIAERLMRADQELACDAEVVRRHPNSRRSYADAMLKTQLSANDAPFACQWQSNHPLKERVMNLNRTTPQALRIAGSTLIAAAMTTGSWAAWAAQNSAPEGQLYDIAMQMKVNGDTISPHLHTRSGTPAAMRVGEGAQQWRAEFTLKPVDGGQVYIASNVSRGGKPVGKPGVLVALGQPATVKFNQDDSAGMEMQLTVTEITKQGAK</sequence>
<keyword evidence="1" id="KW-0812">Transmembrane</keyword>
<dbReference type="InterPro" id="IPR008756">
    <property type="entry name" value="Peptidase_M56"/>
</dbReference>